<dbReference type="AlphaFoldDB" id="A0A8J7MCU6"/>
<dbReference type="PANTHER" id="PTHR41259">
    <property type="entry name" value="DOUBLE-STRAND BREAK REPAIR RAD50 ATPASE, PUTATIVE-RELATED"/>
    <property type="match status" value="1"/>
</dbReference>
<accession>A0A8J7MCU6</accession>
<feature type="coiled-coil region" evidence="1">
    <location>
        <begin position="844"/>
        <end position="897"/>
    </location>
</feature>
<feature type="coiled-coil region" evidence="1">
    <location>
        <begin position="377"/>
        <end position="411"/>
    </location>
</feature>
<protein>
    <submittedName>
        <fullName evidence="3">AAA family ATPase</fullName>
    </submittedName>
</protein>
<dbReference type="Pfam" id="PF13514">
    <property type="entry name" value="AAA_27"/>
    <property type="match status" value="1"/>
</dbReference>
<feature type="domain" description="YhaN AAA" evidence="2">
    <location>
        <begin position="1"/>
        <end position="206"/>
    </location>
</feature>
<dbReference type="SUPFAM" id="SSF52540">
    <property type="entry name" value="P-loop containing nucleoside triphosphate hydrolases"/>
    <property type="match status" value="1"/>
</dbReference>
<name>A0A8J7MCU6_9BACT</name>
<dbReference type="PANTHER" id="PTHR41259:SF1">
    <property type="entry name" value="DOUBLE-STRAND BREAK REPAIR RAD50 ATPASE, PUTATIVE-RELATED"/>
    <property type="match status" value="1"/>
</dbReference>
<evidence type="ECO:0000313" key="3">
    <source>
        <dbReference type="EMBL" id="MBK1790160.1"/>
    </source>
</evidence>
<dbReference type="Proteomes" id="UP000624703">
    <property type="component" value="Unassembled WGS sequence"/>
</dbReference>
<comment type="caution">
    <text evidence="3">The sequence shown here is derived from an EMBL/GenBank/DDBJ whole genome shotgun (WGS) entry which is preliminary data.</text>
</comment>
<evidence type="ECO:0000259" key="2">
    <source>
        <dbReference type="Pfam" id="PF13514"/>
    </source>
</evidence>
<reference evidence="3" key="1">
    <citation type="submission" date="2021-01" db="EMBL/GenBank/DDBJ databases">
        <title>Modified the classification status of verrucomicrobia.</title>
        <authorList>
            <person name="Feng X."/>
        </authorList>
    </citation>
    <scope>NUCLEOTIDE SEQUENCE</scope>
    <source>
        <strain evidence="3">_KCTC 22039</strain>
    </source>
</reference>
<proteinExistence type="predicted"/>
<keyword evidence="4" id="KW-1185">Reference proteome</keyword>
<dbReference type="RefSeq" id="WP_200310199.1">
    <property type="nucleotide sequence ID" value="NZ_JAENIM010000016.1"/>
</dbReference>
<gene>
    <name evidence="3" type="ORF">JIN82_03205</name>
</gene>
<organism evidence="3 4">
    <name type="scientific">Persicirhabdus sediminis</name>
    <dbReference type="NCBI Taxonomy" id="454144"/>
    <lineage>
        <taxon>Bacteria</taxon>
        <taxon>Pseudomonadati</taxon>
        <taxon>Verrucomicrobiota</taxon>
        <taxon>Verrucomicrobiia</taxon>
        <taxon>Verrucomicrobiales</taxon>
        <taxon>Verrucomicrobiaceae</taxon>
        <taxon>Persicirhabdus</taxon>
    </lineage>
</organism>
<dbReference type="Gene3D" id="3.40.50.300">
    <property type="entry name" value="P-loop containing nucleotide triphosphate hydrolases"/>
    <property type="match status" value="2"/>
</dbReference>
<dbReference type="InterPro" id="IPR038734">
    <property type="entry name" value="YhaN_AAA"/>
</dbReference>
<feature type="coiled-coil region" evidence="1">
    <location>
        <begin position="482"/>
        <end position="523"/>
    </location>
</feature>
<dbReference type="InterPro" id="IPR027417">
    <property type="entry name" value="P-loop_NTPase"/>
</dbReference>
<keyword evidence="1" id="KW-0175">Coiled coil</keyword>
<dbReference type="EMBL" id="JAENIM010000016">
    <property type="protein sequence ID" value="MBK1790160.1"/>
    <property type="molecule type" value="Genomic_DNA"/>
</dbReference>
<evidence type="ECO:0000256" key="1">
    <source>
        <dbReference type="SAM" id="Coils"/>
    </source>
</evidence>
<feature type="coiled-coil region" evidence="1">
    <location>
        <begin position="703"/>
        <end position="737"/>
    </location>
</feature>
<evidence type="ECO:0000313" key="4">
    <source>
        <dbReference type="Proteomes" id="UP000624703"/>
    </source>
</evidence>
<sequence length="1151" mass="128521">MRFDSINIPAFGPFTEFNQEFGNSGYDIHLIYGANEAGKSSLLRGIHQMFFGIPSQTKDNFIHPNPKLRIGGTISNTAASLSFLRKKGNKNTLLDHQGNSIDDKELGIFLGSVNGEFFDSMFGLDTQSLRNGADALLAGKGDLGTQLFSASLGGTPIDSAIQKLESEAELLFKGTAAKNKTILPALKAYKEGEKLAKSTATKVTAWNSLIKEIKAAQAAFDLADKEFNANRLEIVKLNSLSSALPSYDKFIQLSRDLVENEAPEVSSDFVDRFRRTLASYRDLARQLQILQQNIATRQNELSSIPKASEVLEQQAKIESLGSGLETYRANIEIVEHLRLDIESAQASLELFADQLDLSSADQINELTTISESRHSQYKQLAHTLNKQEQQRQSADAELVDAEARIARHESELKNFSSFPDTSEMEELIGRCNSHQHELAQQAELEDKSHDLRHSKNILKKQLQLDIEDVEIASMIVPSENAIQLEQERENELRGKIDAHQQKIEDYNEELAGEQAQLEQLKANAALYSHADLRSARQERDKLLDQLSDNHALEAEQQKQALSQLGKLITLADKIADTLHSNAENIANAQTHLAKIETLTLKKQNSQNYKQESQLELDEWAQQWQSRCTSIPAKTLSPADLLHWRSQWLELCETISALEKIDRSLEKTRGRSDELVAAMQSTLQLKETHFPALLTTLKSECKAATQAQGKVEATQDSLAEAKLKRQLSNEKLDAAESALAESQAAWGTLCTIDNFSSAITADQVIDLIQSRKSAQQEMIRHQANIKELTVKDEAIKVFEAATRKLTELLQIADQADVNTSVAMLKQQLTTTQQDHTKANTITAAIESEQKKLPQIELQIKDLKSQLEKQIQLAQANGLDDMERAILAIENKKKLTESLNSQRDTLTQLAKGLELDAFIEILDGVERDQLADKLEKLTKEAQPLQEIRDTALKHLDELKHQQSQLELASAAAAGHKQDAANALAILVKDSERFIRLQYAIHFLKDQVEAYRKESQGPMMEKTSHYFSALTSHRYSGVAAQLDEKGHPQLVAIRQEGEAQTEIHTTGLSEGTADQLYLALRLAAIDLHLDKHTPIPLILDDLLITFDDDRTKALLPVLAELSKKTQVLIFTHHQHICEIARAHAPEINYHQLPA</sequence>